<gene>
    <name evidence="4" type="ORF">ACFQT0_27185</name>
</gene>
<comment type="subcellular location">
    <subcellularLocation>
        <location evidence="1">Cell outer membrane</location>
    </subcellularLocation>
</comment>
<evidence type="ECO:0000256" key="1">
    <source>
        <dbReference type="ARBA" id="ARBA00004442"/>
    </source>
</evidence>
<dbReference type="Gene3D" id="2.40.170.20">
    <property type="entry name" value="TonB-dependent receptor, beta-barrel domain"/>
    <property type="match status" value="1"/>
</dbReference>
<name>A0ABW2UAV0_9BACT</name>
<dbReference type="RefSeq" id="WP_380206357.1">
    <property type="nucleotide sequence ID" value="NZ_JBHTEK010000003.1"/>
</dbReference>
<evidence type="ECO:0008006" key="6">
    <source>
        <dbReference type="Google" id="ProtNLM"/>
    </source>
</evidence>
<sequence>MRGAASLQYGTQFGGCSTSSLRAPEPDKTVSVVSRQTVGSFGFFNSFNSVSGTVKKLSYYAFAQYKRGDGWRPNSHFDSKTAYADVRYQFTENFKVGAQVTHMDYLAQQPGAQ</sequence>
<keyword evidence="2" id="KW-0472">Membrane</keyword>
<accession>A0ABW2UAV0</accession>
<protein>
    <recommendedName>
        <fullName evidence="6">TonB-dependent receptor</fullName>
    </recommendedName>
</protein>
<dbReference type="EMBL" id="JBHTEK010000003">
    <property type="protein sequence ID" value="MFC7670652.1"/>
    <property type="molecule type" value="Genomic_DNA"/>
</dbReference>
<evidence type="ECO:0000256" key="2">
    <source>
        <dbReference type="ARBA" id="ARBA00023136"/>
    </source>
</evidence>
<reference evidence="5" key="1">
    <citation type="journal article" date="2019" name="Int. J. Syst. Evol. Microbiol.">
        <title>The Global Catalogue of Microorganisms (GCM) 10K type strain sequencing project: providing services to taxonomists for standard genome sequencing and annotation.</title>
        <authorList>
            <consortium name="The Broad Institute Genomics Platform"/>
            <consortium name="The Broad Institute Genome Sequencing Center for Infectious Disease"/>
            <person name="Wu L."/>
            <person name="Ma J."/>
        </authorList>
    </citation>
    <scope>NUCLEOTIDE SEQUENCE [LARGE SCALE GENOMIC DNA]</scope>
    <source>
        <strain evidence="5">JCM 19635</strain>
    </source>
</reference>
<evidence type="ECO:0000256" key="3">
    <source>
        <dbReference type="ARBA" id="ARBA00023237"/>
    </source>
</evidence>
<keyword evidence="5" id="KW-1185">Reference proteome</keyword>
<dbReference type="SUPFAM" id="SSF56935">
    <property type="entry name" value="Porins"/>
    <property type="match status" value="1"/>
</dbReference>
<evidence type="ECO:0000313" key="5">
    <source>
        <dbReference type="Proteomes" id="UP001596513"/>
    </source>
</evidence>
<organism evidence="4 5">
    <name type="scientific">Hymenobacter humi</name>
    <dbReference type="NCBI Taxonomy" id="1411620"/>
    <lineage>
        <taxon>Bacteria</taxon>
        <taxon>Pseudomonadati</taxon>
        <taxon>Bacteroidota</taxon>
        <taxon>Cytophagia</taxon>
        <taxon>Cytophagales</taxon>
        <taxon>Hymenobacteraceae</taxon>
        <taxon>Hymenobacter</taxon>
    </lineage>
</organism>
<keyword evidence="3" id="KW-0998">Cell outer membrane</keyword>
<dbReference type="InterPro" id="IPR036942">
    <property type="entry name" value="Beta-barrel_TonB_sf"/>
</dbReference>
<proteinExistence type="predicted"/>
<dbReference type="Proteomes" id="UP001596513">
    <property type="component" value="Unassembled WGS sequence"/>
</dbReference>
<comment type="caution">
    <text evidence="4">The sequence shown here is derived from an EMBL/GenBank/DDBJ whole genome shotgun (WGS) entry which is preliminary data.</text>
</comment>
<evidence type="ECO:0000313" key="4">
    <source>
        <dbReference type="EMBL" id="MFC7670652.1"/>
    </source>
</evidence>